<keyword evidence="3" id="KW-1185">Reference proteome</keyword>
<organism evidence="2 3">
    <name type="scientific">Phaeosphaeria nodorum (strain SN15 / ATCC MYA-4574 / FGSC 10173)</name>
    <name type="common">Glume blotch fungus</name>
    <name type="synonym">Parastagonospora nodorum</name>
    <dbReference type="NCBI Taxonomy" id="321614"/>
    <lineage>
        <taxon>Eukaryota</taxon>
        <taxon>Fungi</taxon>
        <taxon>Dikarya</taxon>
        <taxon>Ascomycota</taxon>
        <taxon>Pezizomycotina</taxon>
        <taxon>Dothideomycetes</taxon>
        <taxon>Pleosporomycetidae</taxon>
        <taxon>Pleosporales</taxon>
        <taxon>Pleosporineae</taxon>
        <taxon>Phaeosphaeriaceae</taxon>
        <taxon>Parastagonospora</taxon>
    </lineage>
</organism>
<sequence length="454" mass="49376">MEDEHGAAAESHAGSRDALGDDLTPNATGRRMREDIKETAAPQFDSHRLEVRSRRLHVKTPTGSFTPLPVYEDDIEPGDGMSVLSPQSHNTKSMAIHPSKVVDTPSTDTAPTYTNIAPAKIAQSSSTIETLEPRKGLATSTTTRNLGTESIGVGDLGDRSQAEVFSRRVVVPQGSTNQGERQPRVSANEPEASHTQSPCDSCKAPVNLTASAPQPVQPQLTMSTASSASSDEAMEMASDNSSSSVESPATGSSSTKRTPVSPEGVLLHPISIQNLPAPKTDEALFLPADAERTWYTGFVKPWNNFHKEAYTYWRSAHLRDALDEVRNYRFTPPVAGTIDAGSVAGPNILHTQFSRETLQGIQKVYTLLMSTQTMRQNKQPNKIWLGDPEDEDLNNAESVWKPSYVVKASRNADDETTRILGQVEYLGGRLGALTWAISQQYMNSWGSLRCVLGK</sequence>
<accession>A0A7U2FCJ5</accession>
<proteinExistence type="predicted"/>
<dbReference type="EMBL" id="CP069036">
    <property type="protein sequence ID" value="QRD02742.1"/>
    <property type="molecule type" value="Genomic_DNA"/>
</dbReference>
<gene>
    <name evidence="2" type="ORF">JI435_114760</name>
</gene>
<feature type="compositionally biased region" description="Low complexity" evidence="1">
    <location>
        <begin position="221"/>
        <end position="239"/>
    </location>
</feature>
<dbReference type="VEuPathDB" id="FungiDB:JI435_114760"/>
<dbReference type="OrthoDB" id="3792603at2759"/>
<evidence type="ECO:0000313" key="2">
    <source>
        <dbReference type="EMBL" id="QRD02742.1"/>
    </source>
</evidence>
<reference evidence="3" key="1">
    <citation type="journal article" date="2021" name="BMC Genomics">
        <title>Chromosome-level genome assembly and manually-curated proteome of model necrotroph Parastagonospora nodorum Sn15 reveals a genome-wide trove of candidate effector homologs, and redundancy of virulence-related functions within an accessory chromosome.</title>
        <authorList>
            <person name="Bertazzoni S."/>
            <person name="Jones D.A.B."/>
            <person name="Phan H.T."/>
            <person name="Tan K.-C."/>
            <person name="Hane J.K."/>
        </authorList>
    </citation>
    <scope>NUCLEOTIDE SEQUENCE [LARGE SCALE GENOMIC DNA]</scope>
    <source>
        <strain evidence="3">SN15 / ATCC MYA-4574 / FGSC 10173)</strain>
    </source>
</reference>
<feature type="compositionally biased region" description="Polar residues" evidence="1">
    <location>
        <begin position="240"/>
        <end position="258"/>
    </location>
</feature>
<feature type="region of interest" description="Disordered" evidence="1">
    <location>
        <begin position="1"/>
        <end position="262"/>
    </location>
</feature>
<feature type="compositionally biased region" description="Polar residues" evidence="1">
    <location>
        <begin position="104"/>
        <end position="115"/>
    </location>
</feature>
<feature type="compositionally biased region" description="Basic and acidic residues" evidence="1">
    <location>
        <begin position="1"/>
        <end position="19"/>
    </location>
</feature>
<name>A0A7U2FCJ5_PHANO</name>
<feature type="compositionally biased region" description="Polar residues" evidence="1">
    <location>
        <begin position="208"/>
        <end position="220"/>
    </location>
</feature>
<evidence type="ECO:0000313" key="3">
    <source>
        <dbReference type="Proteomes" id="UP000663193"/>
    </source>
</evidence>
<protein>
    <submittedName>
        <fullName evidence="2">Uncharacterized protein</fullName>
    </submittedName>
</protein>
<feature type="compositionally biased region" description="Polar residues" evidence="1">
    <location>
        <begin position="138"/>
        <end position="148"/>
    </location>
</feature>
<evidence type="ECO:0000256" key="1">
    <source>
        <dbReference type="SAM" id="MobiDB-lite"/>
    </source>
</evidence>
<dbReference type="AlphaFoldDB" id="A0A7U2FCJ5"/>
<feature type="compositionally biased region" description="Polar residues" evidence="1">
    <location>
        <begin position="84"/>
        <end position="93"/>
    </location>
</feature>
<dbReference type="Proteomes" id="UP000663193">
    <property type="component" value="Chromosome 14"/>
</dbReference>